<feature type="signal peptide" evidence="1">
    <location>
        <begin position="1"/>
        <end position="26"/>
    </location>
</feature>
<dbReference type="EMBL" id="JAXARY010000001">
    <property type="protein sequence ID" value="MDX8125686.1"/>
    <property type="molecule type" value="Genomic_DNA"/>
</dbReference>
<reference evidence="2 3" key="1">
    <citation type="submission" date="2023-11" db="EMBL/GenBank/DDBJ databases">
        <authorList>
            <person name="Ouyang M.-Y."/>
        </authorList>
    </citation>
    <scope>NUCLEOTIDE SEQUENCE [LARGE SCALE GENOMIC DNA]</scope>
    <source>
        <strain evidence="2 3">OY6</strain>
    </source>
</reference>
<keyword evidence="1" id="KW-0732">Signal</keyword>
<dbReference type="Proteomes" id="UP001284537">
    <property type="component" value="Unassembled WGS sequence"/>
</dbReference>
<evidence type="ECO:0000256" key="1">
    <source>
        <dbReference type="SAM" id="SignalP"/>
    </source>
</evidence>
<gene>
    <name evidence="2" type="ORF">QLH52_00165</name>
</gene>
<organism evidence="2 3">
    <name type="scientific">Methylomonas defluvii</name>
    <dbReference type="NCBI Taxonomy" id="3045149"/>
    <lineage>
        <taxon>Bacteria</taxon>
        <taxon>Pseudomonadati</taxon>
        <taxon>Pseudomonadota</taxon>
        <taxon>Gammaproteobacteria</taxon>
        <taxon>Methylococcales</taxon>
        <taxon>Methylococcaceae</taxon>
        <taxon>Methylomonas</taxon>
    </lineage>
</organism>
<protein>
    <submittedName>
        <fullName evidence="2">Uncharacterized protein</fullName>
    </submittedName>
</protein>
<keyword evidence="3" id="KW-1185">Reference proteome</keyword>
<proteinExistence type="predicted"/>
<comment type="caution">
    <text evidence="2">The sequence shown here is derived from an EMBL/GenBank/DDBJ whole genome shotgun (WGS) entry which is preliminary data.</text>
</comment>
<feature type="chain" id="PRO_5046905217" evidence="1">
    <location>
        <begin position="27"/>
        <end position="88"/>
    </location>
</feature>
<dbReference type="RefSeq" id="WP_319960155.1">
    <property type="nucleotide sequence ID" value="NZ_JAXARY010000001.1"/>
</dbReference>
<sequence length="88" mass="10013">MKRVKNTIKLAIFAVLGMGLTGAAIAEHHENATLKAPLQTEEESEVELYDYHSGVTYTGTLQRFMFHRHLENVAEEPENRHSESTQMK</sequence>
<evidence type="ECO:0000313" key="2">
    <source>
        <dbReference type="EMBL" id="MDX8125686.1"/>
    </source>
</evidence>
<name>A0ABU4U8E4_9GAMM</name>
<evidence type="ECO:0000313" key="3">
    <source>
        <dbReference type="Proteomes" id="UP001284537"/>
    </source>
</evidence>
<accession>A0ABU4U8E4</accession>